<dbReference type="SUPFAM" id="SSF56399">
    <property type="entry name" value="ADP-ribosylation"/>
    <property type="match status" value="1"/>
</dbReference>
<dbReference type="AlphaFoldDB" id="F2UMX5"/>
<proteinExistence type="predicted"/>
<feature type="domain" description="PARP catalytic" evidence="2">
    <location>
        <begin position="576"/>
        <end position="836"/>
    </location>
</feature>
<sequence length="849" mass="95971">MIRSLPGKTGYIQHLIYHVMQPANEPDRAEERTPGIKVCDMVIRDRGSGEADEVASLRVYDFGGQLAYHVIHTLMMSDRLAAFVVCVDLSQREQHVKERANYWLQFICTRLQQGMAAAANSIGAAPMTEVKPRVIIVGTKKDLAYKNNLVDADGHPTWGKAMMADLQDTFGHIIDIHSTLIRFTCFLDKGRNFNALRLELVRHWRWLKDRQLEVPKVVSEVAAILKTAQLECPLWKVGDLLERVHKSSEHEFAVTAALPENIFHLTLRYLHARGDLLWYYKLPSLADVVFLSPNWLLHDVMGKALQPKGVACGGLRPKRGVVSFSDISAAFEGIASPELVISILQHALLCFELPQNERGRRRFMLPSRVEEDVDVDKEWRQHEDDDDHDNWAVYGGRRLKVTDDALALPPGFFPHVQTRLHSKFRTPPDIWRNAFRCEWRGVQCFGLQRGDREVDVWVRAREGATTHALPCLTKVFSLLQEEARGIDSHHIVLSPKQLRQHVPKPIGYAFDAIHNQPPNEFVESSYHDPGQSALSERVYDLLMLPPERPDSAMPTWQCPGYEWHHPSWRLDDTLDEQLRWSGPNAHRTYTAPLPPNTQLYEWVEKQMAPGMSLSRVEVTKSATMLQLFNGRLAQCASRRASPNSPHFNRTFDYDRDKKRMVEQLKAQFAQTGEDVEHVNVLIAWHGCSVSNIDAMASEGLANLSKPADRGFYGAGIYVTPQAGYAAGYSTRLLPGTWEAPNSRGEHVLLLCAVSIGLAQPITRQADYNEASRCKWFGEPIKDGFDARYVQVLSSDNFQATPTPGTYNFEEIVVSQEAQVLPIAKVFVKVNRDELRDYLASPPPAPAPAP</sequence>
<dbReference type="Pfam" id="PF00644">
    <property type="entry name" value="PARP"/>
    <property type="match status" value="1"/>
</dbReference>
<keyword evidence="1" id="KW-0520">NAD</keyword>
<evidence type="ECO:0000313" key="3">
    <source>
        <dbReference type="EMBL" id="EGD78474.1"/>
    </source>
</evidence>
<dbReference type="GeneID" id="16069968"/>
<dbReference type="InterPro" id="IPR027417">
    <property type="entry name" value="P-loop_NTPase"/>
</dbReference>
<dbReference type="FunCoup" id="F2UMX5">
    <property type="interactions" value="197"/>
</dbReference>
<keyword evidence="1" id="KW-0328">Glycosyltransferase</keyword>
<dbReference type="PANTHER" id="PTHR47679:SF2">
    <property type="entry name" value="C-TERMINAL OF ROC (COR) DOMAIN-CONTAINING PROTEIN"/>
    <property type="match status" value="1"/>
</dbReference>
<dbReference type="PROSITE" id="PS51059">
    <property type="entry name" value="PARP_CATALYTIC"/>
    <property type="match status" value="1"/>
</dbReference>
<evidence type="ECO:0000313" key="4">
    <source>
        <dbReference type="Proteomes" id="UP000007799"/>
    </source>
</evidence>
<evidence type="ECO:0000259" key="2">
    <source>
        <dbReference type="PROSITE" id="PS51059"/>
    </source>
</evidence>
<evidence type="ECO:0000256" key="1">
    <source>
        <dbReference type="RuleBase" id="RU362114"/>
    </source>
</evidence>
<keyword evidence="1" id="KW-0808">Transferase</keyword>
<keyword evidence="4" id="KW-1185">Reference proteome</keyword>
<dbReference type="EMBL" id="GL832983">
    <property type="protein sequence ID" value="EGD78474.1"/>
    <property type="molecule type" value="Genomic_DNA"/>
</dbReference>
<dbReference type="Gene3D" id="3.40.50.300">
    <property type="entry name" value="P-loop containing nucleotide triphosphate hydrolases"/>
    <property type="match status" value="1"/>
</dbReference>
<dbReference type="GO" id="GO:0003950">
    <property type="term" value="F:NAD+ poly-ADP-ribosyltransferase activity"/>
    <property type="evidence" value="ECO:0007669"/>
    <property type="project" value="UniProtKB-UniRule"/>
</dbReference>
<dbReference type="Gene3D" id="3.90.228.10">
    <property type="match status" value="1"/>
</dbReference>
<organism evidence="4">
    <name type="scientific">Salpingoeca rosetta (strain ATCC 50818 / BSB-021)</name>
    <dbReference type="NCBI Taxonomy" id="946362"/>
    <lineage>
        <taxon>Eukaryota</taxon>
        <taxon>Choanoflagellata</taxon>
        <taxon>Craspedida</taxon>
        <taxon>Salpingoecidae</taxon>
        <taxon>Salpingoeca</taxon>
    </lineage>
</organism>
<accession>F2UMX5</accession>
<dbReference type="eggNOG" id="ENOG502S104">
    <property type="taxonomic scope" value="Eukaryota"/>
</dbReference>
<gene>
    <name evidence="3" type="ORF">PTSG_09169</name>
</gene>
<dbReference type="PANTHER" id="PTHR47679">
    <property type="entry name" value="PROTEIN TORNADO 1"/>
    <property type="match status" value="1"/>
</dbReference>
<dbReference type="RefSeq" id="XP_004989423.1">
    <property type="nucleotide sequence ID" value="XM_004989366.1"/>
</dbReference>
<dbReference type="KEGG" id="sre:PTSG_09169"/>
<name>F2UMX5_SALR5</name>
<dbReference type="InParanoid" id="F2UMX5"/>
<dbReference type="Proteomes" id="UP000007799">
    <property type="component" value="Unassembled WGS sequence"/>
</dbReference>
<dbReference type="InterPro" id="IPR012317">
    <property type="entry name" value="Poly(ADP-ribose)pol_cat_dom"/>
</dbReference>
<dbReference type="STRING" id="946362.F2UMX5"/>
<dbReference type="EC" id="2.4.2.-" evidence="1"/>
<dbReference type="OrthoDB" id="10690622at2759"/>
<protein>
    <recommendedName>
        <fullName evidence="1">Poly [ADP-ribose] polymerase</fullName>
        <shortName evidence="1">PARP</shortName>
        <ecNumber evidence="1">2.4.2.-</ecNumber>
    </recommendedName>
</protein>
<reference evidence="3" key="1">
    <citation type="submission" date="2009-08" db="EMBL/GenBank/DDBJ databases">
        <title>Annotation of Salpingoeca rosetta.</title>
        <authorList>
            <consortium name="The Broad Institute Genome Sequencing Platform"/>
            <person name="Russ C."/>
            <person name="Cuomo C."/>
            <person name="Burger G."/>
            <person name="Gray M.W."/>
            <person name="Holland P.W.H."/>
            <person name="King N."/>
            <person name="Lang F.B.F."/>
            <person name="Roger A.J."/>
            <person name="Ruiz-Trillo I."/>
            <person name="Young S.K."/>
            <person name="Zeng Q."/>
            <person name="Gargeya S."/>
            <person name="Alvarado L."/>
            <person name="Berlin A."/>
            <person name="Chapman S.B."/>
            <person name="Chen Z."/>
            <person name="Freedman E."/>
            <person name="Gellesch M."/>
            <person name="Goldberg J."/>
            <person name="Griggs A."/>
            <person name="Gujja S."/>
            <person name="Heilman E."/>
            <person name="Heiman D."/>
            <person name="Howarth C."/>
            <person name="Mehta T."/>
            <person name="Neiman D."/>
            <person name="Pearson M."/>
            <person name="Roberts A."/>
            <person name="Saif S."/>
            <person name="Shea T."/>
            <person name="Shenoy N."/>
            <person name="Sisk P."/>
            <person name="Stolte C."/>
            <person name="Sykes S."/>
            <person name="White J."/>
            <person name="Yandava C."/>
            <person name="Haas B."/>
            <person name="Nusbaum C."/>
            <person name="Birren B."/>
        </authorList>
    </citation>
    <scope>NUCLEOTIDE SEQUENCE [LARGE SCALE GENOMIC DNA]</scope>
    <source>
        <strain evidence="3">ATCC 50818</strain>
    </source>
</reference>